<dbReference type="Pfam" id="PF03524">
    <property type="entry name" value="CagX"/>
    <property type="match status" value="1"/>
</dbReference>
<feature type="chain" id="PRO_5027092698" evidence="3">
    <location>
        <begin position="25"/>
        <end position="313"/>
    </location>
</feature>
<gene>
    <name evidence="4" type="ORF">F1B92_07045</name>
</gene>
<reference evidence="4 5" key="1">
    <citation type="submission" date="2019-09" db="EMBL/GenBank/DDBJ databases">
        <authorList>
            <person name="Silva M."/>
            <person name="Pereira G."/>
            <person name="Lopes-Da-Costa L."/>
            <person name="Silva E."/>
        </authorList>
    </citation>
    <scope>NUCLEOTIDE SEQUENCE [LARGE SCALE GENOMIC DNA]</scope>
    <source>
        <strain evidence="4 5">FMV-PI01</strain>
    </source>
</reference>
<dbReference type="InterPro" id="IPR033645">
    <property type="entry name" value="VirB9/CagX/TrbG_C"/>
</dbReference>
<dbReference type="EMBL" id="VWSJ01000027">
    <property type="protein sequence ID" value="MSN96918.1"/>
    <property type="molecule type" value="Genomic_DNA"/>
</dbReference>
<evidence type="ECO:0000256" key="1">
    <source>
        <dbReference type="ARBA" id="ARBA00006135"/>
    </source>
</evidence>
<evidence type="ECO:0000256" key="2">
    <source>
        <dbReference type="ARBA" id="ARBA00022729"/>
    </source>
</evidence>
<comment type="similarity">
    <text evidence="1">Belongs to the TrbG/VirB9 family.</text>
</comment>
<evidence type="ECO:0000313" key="5">
    <source>
        <dbReference type="Proteomes" id="UP000476338"/>
    </source>
</evidence>
<accession>A0A6L5WI27</accession>
<evidence type="ECO:0000256" key="3">
    <source>
        <dbReference type="SAM" id="SignalP"/>
    </source>
</evidence>
<keyword evidence="5" id="KW-1185">Reference proteome</keyword>
<sequence length="313" mass="36056">MIKNNKKLFNIAIILLLAMANLHAINIPKLSKFDKHITYATYNADDVVLVKCKEGFVSIIEFDKDERIVNIATGFSDGWEVMDKDNYLFIKPKSYTIKSEEQNMTDENGEQVKFYGSSVIQPNPTDWKTNLIITTNKDKVYTFDLELGEASKINYKLTFNYITPKEKIEKEKADKELAQKIAKEKAEYQKEIERNTIPRNWNFVMHVNKNSDTIVPDYAYDDGVFTYLGFSSTKTIPSVFLYDEINKESILNSHVKKDGKYDVVIIHKTAEKILLRSGDKLVGIINKGYGQNPLDKTYSTNKDNIQREIISNE</sequence>
<comment type="caution">
    <text evidence="4">The sequence shown here is derived from an EMBL/GenBank/DDBJ whole genome shotgun (WGS) entry which is preliminary data.</text>
</comment>
<dbReference type="Proteomes" id="UP000476338">
    <property type="component" value="Unassembled WGS sequence"/>
</dbReference>
<dbReference type="CDD" id="cd06911">
    <property type="entry name" value="VirB9_CagX_TrbG"/>
    <property type="match status" value="1"/>
</dbReference>
<reference evidence="4 5" key="2">
    <citation type="submission" date="2020-03" db="EMBL/GenBank/DDBJ databases">
        <title>Campylobacter portucalensis sp. nov., a new species of Campylobacter isolated from the reproductive tract of bulls.</title>
        <authorList>
            <person name="Silva M.F."/>
            <person name="Pereira G."/>
            <person name="Carneiro C."/>
            <person name="Hemphill A."/>
            <person name="Mateus L."/>
            <person name="Lopes-Da-Costa L."/>
            <person name="Silva E."/>
        </authorList>
    </citation>
    <scope>NUCLEOTIDE SEQUENCE [LARGE SCALE GENOMIC DNA]</scope>
    <source>
        <strain evidence="4 5">FMV-PI01</strain>
    </source>
</reference>
<dbReference type="RefSeq" id="WP_154571173.1">
    <property type="nucleotide sequence ID" value="NZ_VWSJ01000027.1"/>
</dbReference>
<keyword evidence="2 3" id="KW-0732">Signal</keyword>
<dbReference type="InterPro" id="IPR010258">
    <property type="entry name" value="Conjugal_tfr_TrbG/VirB9/CagX"/>
</dbReference>
<evidence type="ECO:0000313" key="4">
    <source>
        <dbReference type="EMBL" id="MSN96918.1"/>
    </source>
</evidence>
<dbReference type="InterPro" id="IPR038161">
    <property type="entry name" value="VirB9/CagX/TrbG_C_sf"/>
</dbReference>
<dbReference type="AlphaFoldDB" id="A0A6L5WI27"/>
<organism evidence="4 5">
    <name type="scientific">Campylobacter portucalensis</name>
    <dbReference type="NCBI Taxonomy" id="2608384"/>
    <lineage>
        <taxon>Bacteria</taxon>
        <taxon>Pseudomonadati</taxon>
        <taxon>Campylobacterota</taxon>
        <taxon>Epsilonproteobacteria</taxon>
        <taxon>Campylobacterales</taxon>
        <taxon>Campylobacteraceae</taxon>
        <taxon>Campylobacter</taxon>
    </lineage>
</organism>
<feature type="signal peptide" evidence="3">
    <location>
        <begin position="1"/>
        <end position="24"/>
    </location>
</feature>
<name>A0A6L5WI27_9BACT</name>
<proteinExistence type="inferred from homology"/>
<protein>
    <submittedName>
        <fullName evidence="4">P-type conjugative transfer protein VirB9</fullName>
    </submittedName>
</protein>
<dbReference type="Gene3D" id="2.60.40.2500">
    <property type="match status" value="1"/>
</dbReference>